<keyword evidence="9" id="KW-1185">Reference proteome</keyword>
<dbReference type="InterPro" id="IPR007197">
    <property type="entry name" value="rSAM"/>
</dbReference>
<organism evidence="8 9">
    <name type="scientific">Clostridium oceanicum</name>
    <dbReference type="NCBI Taxonomy" id="1543"/>
    <lineage>
        <taxon>Bacteria</taxon>
        <taxon>Bacillati</taxon>
        <taxon>Bacillota</taxon>
        <taxon>Clostridia</taxon>
        <taxon>Eubacteriales</taxon>
        <taxon>Clostridiaceae</taxon>
        <taxon>Clostridium</taxon>
    </lineage>
</organism>
<dbReference type="SFLD" id="SFLDS00029">
    <property type="entry name" value="Radical_SAM"/>
    <property type="match status" value="1"/>
</dbReference>
<name>A0ABN1JK08_9CLOT</name>
<evidence type="ECO:0000256" key="2">
    <source>
        <dbReference type="ARBA" id="ARBA00022485"/>
    </source>
</evidence>
<protein>
    <submittedName>
        <fullName evidence="8">Radical SAM protein</fullName>
    </submittedName>
</protein>
<comment type="caution">
    <text evidence="8">The sequence shown here is derived from an EMBL/GenBank/DDBJ whole genome shotgun (WGS) entry which is preliminary data.</text>
</comment>
<dbReference type="PROSITE" id="PS51918">
    <property type="entry name" value="RADICAL_SAM"/>
    <property type="match status" value="1"/>
</dbReference>
<reference evidence="8 9" key="1">
    <citation type="journal article" date="2019" name="Int. J. Syst. Evol. Microbiol.">
        <title>The Global Catalogue of Microorganisms (GCM) 10K type strain sequencing project: providing services to taxonomists for standard genome sequencing and annotation.</title>
        <authorList>
            <consortium name="The Broad Institute Genomics Platform"/>
            <consortium name="The Broad Institute Genome Sequencing Center for Infectious Disease"/>
            <person name="Wu L."/>
            <person name="Ma J."/>
        </authorList>
    </citation>
    <scope>NUCLEOTIDE SEQUENCE [LARGE SCALE GENOMIC DNA]</scope>
    <source>
        <strain evidence="8 9">JCM 1407</strain>
    </source>
</reference>
<accession>A0ABN1JK08</accession>
<evidence type="ECO:0000313" key="9">
    <source>
        <dbReference type="Proteomes" id="UP001501510"/>
    </source>
</evidence>
<dbReference type="RefSeq" id="WP_343761625.1">
    <property type="nucleotide sequence ID" value="NZ_BAAACG010000010.1"/>
</dbReference>
<evidence type="ECO:0000256" key="4">
    <source>
        <dbReference type="ARBA" id="ARBA00022723"/>
    </source>
</evidence>
<dbReference type="InterPro" id="IPR058240">
    <property type="entry name" value="rSAM_sf"/>
</dbReference>
<dbReference type="PANTHER" id="PTHR43787">
    <property type="entry name" value="FEMO COFACTOR BIOSYNTHESIS PROTEIN NIFB-RELATED"/>
    <property type="match status" value="1"/>
</dbReference>
<dbReference type="SFLD" id="SFLDG01083">
    <property type="entry name" value="Uncharacterised_Radical_SAM_Su"/>
    <property type="match status" value="1"/>
</dbReference>
<dbReference type="SFLD" id="SFLDG01067">
    <property type="entry name" value="SPASM/twitch_domain_containing"/>
    <property type="match status" value="1"/>
</dbReference>
<dbReference type="InterPro" id="IPR040084">
    <property type="entry name" value="GTPase_Obg"/>
</dbReference>
<evidence type="ECO:0000256" key="3">
    <source>
        <dbReference type="ARBA" id="ARBA00022691"/>
    </source>
</evidence>
<feature type="domain" description="Radical SAM core" evidence="7">
    <location>
        <begin position="14"/>
        <end position="237"/>
    </location>
</feature>
<evidence type="ECO:0000256" key="6">
    <source>
        <dbReference type="ARBA" id="ARBA00023014"/>
    </source>
</evidence>
<dbReference type="Gene3D" id="3.20.20.70">
    <property type="entry name" value="Aldolase class I"/>
    <property type="match status" value="1"/>
</dbReference>
<keyword evidence="6" id="KW-0411">Iron-sulfur</keyword>
<sequence length="308" mass="35278">MNELKFVYGPVPSRRMGESLGISPIPKKTCNYSCIYCQLGRTDKLSNKRQEFFAVSDIIEELKDNLSSKVNFDVVTIVGEGEPTLYLKLGDLIDEIKKLTTKPVAVITNGSLLYDKSVQKDLSKADIVLPSLDSYDENTFKKVNRPYGKLDFMECYKGLTQFSKNYKGQLWLEIMLIEGINDDENSLIKFKSLIKEINYDRLYINTPVRPPAEEGVHQVKSEDMDRAVEFLGGISIENLVSVGFDSKIKDDYKAILSIIKRHPMNQFEIKTFLNSRKCKDSLDIIERLNKDQAIDHINYKGITTYRLK</sequence>
<dbReference type="PANTHER" id="PTHR43787:SF11">
    <property type="entry name" value="UPF0026 PROTEIN SLR1464"/>
    <property type="match status" value="1"/>
</dbReference>
<evidence type="ECO:0000256" key="1">
    <source>
        <dbReference type="ARBA" id="ARBA00001966"/>
    </source>
</evidence>
<dbReference type="Proteomes" id="UP001501510">
    <property type="component" value="Unassembled WGS sequence"/>
</dbReference>
<keyword evidence="2" id="KW-0004">4Fe-4S</keyword>
<dbReference type="CDD" id="cd01335">
    <property type="entry name" value="Radical_SAM"/>
    <property type="match status" value="1"/>
</dbReference>
<evidence type="ECO:0000313" key="8">
    <source>
        <dbReference type="EMBL" id="GAA0741132.1"/>
    </source>
</evidence>
<evidence type="ECO:0000259" key="7">
    <source>
        <dbReference type="PROSITE" id="PS51918"/>
    </source>
</evidence>
<dbReference type="EMBL" id="BAAACG010000010">
    <property type="protein sequence ID" value="GAA0741132.1"/>
    <property type="molecule type" value="Genomic_DNA"/>
</dbReference>
<dbReference type="InterPro" id="IPR013785">
    <property type="entry name" value="Aldolase_TIM"/>
</dbReference>
<keyword evidence="5" id="KW-0408">Iron</keyword>
<dbReference type="Pfam" id="PF04055">
    <property type="entry name" value="Radical_SAM"/>
    <property type="match status" value="1"/>
</dbReference>
<keyword evidence="4" id="KW-0479">Metal-binding</keyword>
<comment type="cofactor">
    <cofactor evidence="1">
        <name>[4Fe-4S] cluster</name>
        <dbReference type="ChEBI" id="CHEBI:49883"/>
    </cofactor>
</comment>
<gene>
    <name evidence="8" type="ORF">GCM10008906_21920</name>
</gene>
<evidence type="ECO:0000256" key="5">
    <source>
        <dbReference type="ARBA" id="ARBA00023004"/>
    </source>
</evidence>
<keyword evidence="3" id="KW-0949">S-adenosyl-L-methionine</keyword>
<dbReference type="SUPFAM" id="SSF102114">
    <property type="entry name" value="Radical SAM enzymes"/>
    <property type="match status" value="1"/>
</dbReference>
<proteinExistence type="predicted"/>